<evidence type="ECO:0000313" key="3">
    <source>
        <dbReference type="EMBL" id="MBB6735074.1"/>
    </source>
</evidence>
<dbReference type="Pfam" id="PF08241">
    <property type="entry name" value="Methyltransf_11"/>
    <property type="match status" value="1"/>
</dbReference>
<gene>
    <name evidence="3" type="ORF">H7C18_29585</name>
</gene>
<name>A0A7X0STY0_9BACL</name>
<dbReference type="Gene3D" id="3.40.50.150">
    <property type="entry name" value="Vaccinia Virus protein VP39"/>
    <property type="match status" value="1"/>
</dbReference>
<evidence type="ECO:0000256" key="1">
    <source>
        <dbReference type="SAM" id="MobiDB-lite"/>
    </source>
</evidence>
<evidence type="ECO:0000313" key="4">
    <source>
        <dbReference type="Proteomes" id="UP000564644"/>
    </source>
</evidence>
<keyword evidence="3" id="KW-0808">Transferase</keyword>
<feature type="compositionally biased region" description="Basic and acidic residues" evidence="1">
    <location>
        <begin position="1"/>
        <end position="21"/>
    </location>
</feature>
<dbReference type="InterPro" id="IPR029063">
    <property type="entry name" value="SAM-dependent_MTases_sf"/>
</dbReference>
<protein>
    <submittedName>
        <fullName evidence="3">Class I SAM-dependent methyltransferase</fullName>
    </submittedName>
</protein>
<accession>A0A7X0STY0</accession>
<keyword evidence="4" id="KW-1185">Reference proteome</keyword>
<dbReference type="RefSeq" id="WP_185132723.1">
    <property type="nucleotide sequence ID" value="NZ_JACJVO010000040.1"/>
</dbReference>
<organism evidence="3 4">
    <name type="scientific">Cohnella zeiphila</name>
    <dbReference type="NCBI Taxonomy" id="2761120"/>
    <lineage>
        <taxon>Bacteria</taxon>
        <taxon>Bacillati</taxon>
        <taxon>Bacillota</taxon>
        <taxon>Bacilli</taxon>
        <taxon>Bacillales</taxon>
        <taxon>Paenibacillaceae</taxon>
        <taxon>Cohnella</taxon>
    </lineage>
</organism>
<dbReference type="GO" id="GO:0032259">
    <property type="term" value="P:methylation"/>
    <property type="evidence" value="ECO:0007669"/>
    <property type="project" value="UniProtKB-KW"/>
</dbReference>
<dbReference type="Proteomes" id="UP000564644">
    <property type="component" value="Unassembled WGS sequence"/>
</dbReference>
<feature type="domain" description="Methyltransferase type 11" evidence="2">
    <location>
        <begin position="139"/>
        <end position="199"/>
    </location>
</feature>
<dbReference type="EMBL" id="JACJVO010000040">
    <property type="protein sequence ID" value="MBB6735074.1"/>
    <property type="molecule type" value="Genomic_DNA"/>
</dbReference>
<evidence type="ECO:0000259" key="2">
    <source>
        <dbReference type="Pfam" id="PF08241"/>
    </source>
</evidence>
<dbReference type="AlphaFoldDB" id="A0A7X0STY0"/>
<reference evidence="3 4" key="1">
    <citation type="submission" date="2020-08" db="EMBL/GenBank/DDBJ databases">
        <title>Cohnella phylogeny.</title>
        <authorList>
            <person name="Dunlap C."/>
        </authorList>
    </citation>
    <scope>NUCLEOTIDE SEQUENCE [LARGE SCALE GENOMIC DNA]</scope>
    <source>
        <strain evidence="3 4">CBP 2801</strain>
    </source>
</reference>
<dbReference type="SUPFAM" id="SSF53335">
    <property type="entry name" value="S-adenosyl-L-methionine-dependent methyltransferases"/>
    <property type="match status" value="1"/>
</dbReference>
<sequence length="250" mass="27869">MSGEEMRQDKQQDKQQDKRLPEYPQTGVASTCRSYREYLAMFGLQEADLRRGAVLDVAGGASSFTARLRAMGIEAFAADPFYGGDREAVVENARREAEAAEAKIEALKEIYDWSFYGSPEGHRIMRKEACEEFAGHFLSEEGTGRYVAASVPRLPFADGFFRTVVCSHFLFLYGDRFDLAFHRDAVAEMLRVTAPGGEVRVYPLVTLQWEESSFVGAIMAEMEETAAASLVPGSLPFIPVKSPVLVLRKR</sequence>
<keyword evidence="3" id="KW-0489">Methyltransferase</keyword>
<feature type="region of interest" description="Disordered" evidence="1">
    <location>
        <begin position="1"/>
        <end position="26"/>
    </location>
</feature>
<proteinExistence type="predicted"/>
<dbReference type="InterPro" id="IPR013216">
    <property type="entry name" value="Methyltransf_11"/>
</dbReference>
<dbReference type="GO" id="GO:0008757">
    <property type="term" value="F:S-adenosylmethionine-dependent methyltransferase activity"/>
    <property type="evidence" value="ECO:0007669"/>
    <property type="project" value="InterPro"/>
</dbReference>
<comment type="caution">
    <text evidence="3">The sequence shown here is derived from an EMBL/GenBank/DDBJ whole genome shotgun (WGS) entry which is preliminary data.</text>
</comment>